<gene>
    <name evidence="3" type="ORF">B0A75_16005</name>
</gene>
<evidence type="ECO:0000256" key="1">
    <source>
        <dbReference type="ARBA" id="ARBA00007637"/>
    </source>
</evidence>
<dbReference type="AlphaFoldDB" id="A0A226HTA7"/>
<evidence type="ECO:0000313" key="3">
    <source>
        <dbReference type="EMBL" id="OXA97465.1"/>
    </source>
</evidence>
<comment type="caution">
    <text evidence="3">The sequence shown here is derived from an EMBL/GenBank/DDBJ whole genome shotgun (WGS) entry which is preliminary data.</text>
</comment>
<dbReference type="RefSeq" id="WP_089055302.1">
    <property type="nucleotide sequence ID" value="NZ_MUHA01000025.1"/>
</dbReference>
<dbReference type="Gene3D" id="3.40.50.720">
    <property type="entry name" value="NAD(P)-binding Rossmann-like Domain"/>
    <property type="match status" value="1"/>
</dbReference>
<comment type="similarity">
    <text evidence="1">Belongs to the NAD(P)-dependent epimerase/dehydratase family.</text>
</comment>
<dbReference type="EMBL" id="MUHA01000025">
    <property type="protein sequence ID" value="OXA97465.1"/>
    <property type="molecule type" value="Genomic_DNA"/>
</dbReference>
<dbReference type="InterPro" id="IPR036291">
    <property type="entry name" value="NAD(P)-bd_dom_sf"/>
</dbReference>
<dbReference type="PANTHER" id="PTHR43000">
    <property type="entry name" value="DTDP-D-GLUCOSE 4,6-DEHYDRATASE-RELATED"/>
    <property type="match status" value="1"/>
</dbReference>
<reference evidence="3 4" key="1">
    <citation type="submission" date="2016-11" db="EMBL/GenBank/DDBJ databases">
        <title>Whole genomes of Flavobacteriaceae.</title>
        <authorList>
            <person name="Stine C."/>
            <person name="Li C."/>
            <person name="Tadesse D."/>
        </authorList>
    </citation>
    <scope>NUCLEOTIDE SEQUENCE [LARGE SCALE GENOMIC DNA]</scope>
    <source>
        <strain evidence="3 4">CCUG 59446</strain>
    </source>
</reference>
<sequence>MRNVLITGITGFLGSHIAENLIANNINIVGLKRESSDLWRCEEFKDQINWVDISHDGSFLNQLINHSFDTIIHAAWIGVESNDRDNWTEQIKNISFFVELLEVAKILEIKKIVFLGSQAEYGIINSKISENFETNALNAYAATKLACLEILKSFSNTNNINWVWLRLFSVFGEKENSNWLIPSLINSMQSKNEMDFTLGEQKYAYLYVKDYAEIMRKIVLRNVESGVYNISSNEVRTIKSIIEDIKNIVNPKFRLNFGVLTYRPGQSMHMEGEMLKLSNQIGKIEFSNYNIALQNTLSYYLKK</sequence>
<dbReference type="Proteomes" id="UP000198336">
    <property type="component" value="Unassembled WGS sequence"/>
</dbReference>
<dbReference type="InterPro" id="IPR001509">
    <property type="entry name" value="Epimerase_deHydtase"/>
</dbReference>
<proteinExistence type="inferred from homology"/>
<name>A0A226HTA7_9FLAO</name>
<protein>
    <recommendedName>
        <fullName evidence="2">NAD-dependent epimerase/dehydratase domain-containing protein</fullName>
    </recommendedName>
</protein>
<accession>A0A226HTA7</accession>
<keyword evidence="4" id="KW-1185">Reference proteome</keyword>
<feature type="domain" description="NAD-dependent epimerase/dehydratase" evidence="2">
    <location>
        <begin position="4"/>
        <end position="230"/>
    </location>
</feature>
<dbReference type="CDD" id="cd08946">
    <property type="entry name" value="SDR_e"/>
    <property type="match status" value="1"/>
</dbReference>
<dbReference type="Pfam" id="PF01370">
    <property type="entry name" value="Epimerase"/>
    <property type="match status" value="1"/>
</dbReference>
<organism evidence="3 4">
    <name type="scientific">Flavobacterium oncorhynchi</name>
    <dbReference type="NCBI Taxonomy" id="728056"/>
    <lineage>
        <taxon>Bacteria</taxon>
        <taxon>Pseudomonadati</taxon>
        <taxon>Bacteroidota</taxon>
        <taxon>Flavobacteriia</taxon>
        <taxon>Flavobacteriales</taxon>
        <taxon>Flavobacteriaceae</taxon>
        <taxon>Flavobacterium</taxon>
    </lineage>
</organism>
<evidence type="ECO:0000259" key="2">
    <source>
        <dbReference type="Pfam" id="PF01370"/>
    </source>
</evidence>
<dbReference type="SUPFAM" id="SSF51735">
    <property type="entry name" value="NAD(P)-binding Rossmann-fold domains"/>
    <property type="match status" value="1"/>
</dbReference>
<evidence type="ECO:0000313" key="4">
    <source>
        <dbReference type="Proteomes" id="UP000198336"/>
    </source>
</evidence>